<accession>A0AAD6CS27</accession>
<sequence length="402" mass="45081">MAPPFNAEQIGSLMRPPELLAARSAAGLTTTYSQLTKEVQKATETAIAQVVSKQLELGIRPITSGEYERDKFYSGFFETLEGMEIAHAIPIPEGYRTNFPTLKTLKSLGITTRDSIIAVDHIRHTRSAYMSEWQSLRRFVPEEMWKECKLTMPPITHNHMQMAVGTAYRKSAYTSDREYFQDLAQAYKAEFQALYDAGLRSIQIDDPNLLFFVTDEFRLGCEEDGIDPDAMLDEYIWAHNQCLVAKPDDLHVGLHLCRGNMAGSNHIISGSYERIAKKMFTDLAYDTYYLEYDTERAGDFEPLRHLPIGKNVVLGVVSTKSPNLENLDELVALVHSAAEVIARGQGRSAEEVIHTSLGVSPQCGFASMSLGGGRGMTMDGMWEKLLLVRQLAEQIWNRPSRG</sequence>
<dbReference type="AlphaFoldDB" id="A0AAD6CS27"/>
<dbReference type="Proteomes" id="UP001220324">
    <property type="component" value="Unassembled WGS sequence"/>
</dbReference>
<dbReference type="GO" id="GO:0003871">
    <property type="term" value="F:5-methyltetrahydropteroyltriglutamate-homocysteine S-methyltransferase activity"/>
    <property type="evidence" value="ECO:0007669"/>
    <property type="project" value="InterPro"/>
</dbReference>
<dbReference type="InterPro" id="IPR038071">
    <property type="entry name" value="UROD/MetE-like_sf"/>
</dbReference>
<evidence type="ECO:0000313" key="2">
    <source>
        <dbReference type="EMBL" id="KAJ5537533.1"/>
    </source>
</evidence>
<dbReference type="PANTHER" id="PTHR43844">
    <property type="entry name" value="METHIONINE SYNTHASE"/>
    <property type="match status" value="1"/>
</dbReference>
<dbReference type="Pfam" id="PF01717">
    <property type="entry name" value="Meth_synt_2"/>
    <property type="match status" value="1"/>
</dbReference>
<organism evidence="2 3">
    <name type="scientific">Penicillium frequentans</name>
    <dbReference type="NCBI Taxonomy" id="3151616"/>
    <lineage>
        <taxon>Eukaryota</taxon>
        <taxon>Fungi</taxon>
        <taxon>Dikarya</taxon>
        <taxon>Ascomycota</taxon>
        <taxon>Pezizomycotina</taxon>
        <taxon>Eurotiomycetes</taxon>
        <taxon>Eurotiomycetidae</taxon>
        <taxon>Eurotiales</taxon>
        <taxon>Aspergillaceae</taxon>
        <taxon>Penicillium</taxon>
    </lineage>
</organism>
<comment type="caution">
    <text evidence="2">The sequence shown here is derived from an EMBL/GenBank/DDBJ whole genome shotgun (WGS) entry which is preliminary data.</text>
</comment>
<dbReference type="CDD" id="cd03311">
    <property type="entry name" value="CIMS_C_terminal_like"/>
    <property type="match status" value="1"/>
</dbReference>
<dbReference type="EMBL" id="JAQIZZ010000006">
    <property type="protein sequence ID" value="KAJ5537533.1"/>
    <property type="molecule type" value="Genomic_DNA"/>
</dbReference>
<name>A0AAD6CS27_9EURO</name>
<dbReference type="Gene3D" id="3.20.20.210">
    <property type="match status" value="1"/>
</dbReference>
<reference evidence="2 3" key="1">
    <citation type="journal article" date="2023" name="IMA Fungus">
        <title>Comparative genomic study of the Penicillium genus elucidates a diverse pangenome and 15 lateral gene transfer events.</title>
        <authorList>
            <person name="Petersen C."/>
            <person name="Sorensen T."/>
            <person name="Nielsen M.R."/>
            <person name="Sondergaard T.E."/>
            <person name="Sorensen J.L."/>
            <person name="Fitzpatrick D.A."/>
            <person name="Frisvad J.C."/>
            <person name="Nielsen K.L."/>
        </authorList>
    </citation>
    <scope>NUCLEOTIDE SEQUENCE [LARGE SCALE GENOMIC DNA]</scope>
    <source>
        <strain evidence="2 3">IBT 35679</strain>
    </source>
</reference>
<dbReference type="GO" id="GO:0008270">
    <property type="term" value="F:zinc ion binding"/>
    <property type="evidence" value="ECO:0007669"/>
    <property type="project" value="InterPro"/>
</dbReference>
<proteinExistence type="predicted"/>
<evidence type="ECO:0000313" key="3">
    <source>
        <dbReference type="Proteomes" id="UP001220324"/>
    </source>
</evidence>
<gene>
    <name evidence="2" type="ORF">N7494_007012</name>
</gene>
<dbReference type="InterPro" id="IPR002629">
    <property type="entry name" value="Met_Synth_C/arc"/>
</dbReference>
<feature type="domain" description="Cobalamin-independent methionine synthase MetE C-terminal/archaeal" evidence="1">
    <location>
        <begin position="175"/>
        <end position="367"/>
    </location>
</feature>
<dbReference type="PANTHER" id="PTHR43844:SF2">
    <property type="entry name" value="SYNTHASE, VITAMIN-B12 INDEPENDENT, PUTATIVE (AFU_ORTHOLOGUE AFUA_3G12060)-RELATED"/>
    <property type="match status" value="1"/>
</dbReference>
<evidence type="ECO:0000259" key="1">
    <source>
        <dbReference type="Pfam" id="PF01717"/>
    </source>
</evidence>
<keyword evidence="3" id="KW-1185">Reference proteome</keyword>
<dbReference type="SUPFAM" id="SSF51726">
    <property type="entry name" value="UROD/MetE-like"/>
    <property type="match status" value="1"/>
</dbReference>
<protein>
    <recommendedName>
        <fullName evidence="1">Cobalamin-independent methionine synthase MetE C-terminal/archaeal domain-containing protein</fullName>
    </recommendedName>
</protein>
<dbReference type="GO" id="GO:0009086">
    <property type="term" value="P:methionine biosynthetic process"/>
    <property type="evidence" value="ECO:0007669"/>
    <property type="project" value="InterPro"/>
</dbReference>